<dbReference type="CDD" id="cd00118">
    <property type="entry name" value="LysM"/>
    <property type="match status" value="2"/>
</dbReference>
<keyword evidence="4" id="KW-1185">Reference proteome</keyword>
<gene>
    <name evidence="3" type="ORF">SAMN05421659_10273</name>
</gene>
<dbReference type="InterPro" id="IPR029070">
    <property type="entry name" value="Chitinase_insertion_sf"/>
</dbReference>
<dbReference type="PANTHER" id="PTHR46066">
    <property type="entry name" value="CHITINASE DOMAIN-CONTAINING PROTEIN 1 FAMILY MEMBER"/>
    <property type="match status" value="1"/>
</dbReference>
<dbReference type="Gene3D" id="3.10.350.10">
    <property type="entry name" value="LysM domain"/>
    <property type="match status" value="2"/>
</dbReference>
<organism evidence="3 4">
    <name type="scientific">[Clostridium] fimetarium</name>
    <dbReference type="NCBI Taxonomy" id="99656"/>
    <lineage>
        <taxon>Bacteria</taxon>
        <taxon>Bacillati</taxon>
        <taxon>Bacillota</taxon>
        <taxon>Clostridia</taxon>
        <taxon>Lachnospirales</taxon>
        <taxon>Lachnospiraceae</taxon>
    </lineage>
</organism>
<dbReference type="Pfam" id="PF00704">
    <property type="entry name" value="Glyco_hydro_18"/>
    <property type="match status" value="1"/>
</dbReference>
<name>A0A1I0MR33_9FIRM</name>
<dbReference type="EMBL" id="FOJI01000002">
    <property type="protein sequence ID" value="SEV91048.1"/>
    <property type="molecule type" value="Genomic_DNA"/>
</dbReference>
<dbReference type="InterPro" id="IPR017853">
    <property type="entry name" value="GH"/>
</dbReference>
<proteinExistence type="predicted"/>
<dbReference type="InterPro" id="IPR036779">
    <property type="entry name" value="LysM_dom_sf"/>
</dbReference>
<dbReference type="PANTHER" id="PTHR46066:SF2">
    <property type="entry name" value="CHITINASE DOMAIN-CONTAINING PROTEIN 1"/>
    <property type="match status" value="1"/>
</dbReference>
<accession>A0A1I0MR33</accession>
<feature type="domain" description="LysM" evidence="1">
    <location>
        <begin position="51"/>
        <end position="96"/>
    </location>
</feature>
<dbReference type="InterPro" id="IPR001223">
    <property type="entry name" value="Glyco_hydro18_cat"/>
</dbReference>
<dbReference type="OrthoDB" id="9769314at2"/>
<dbReference type="Pfam" id="PF01476">
    <property type="entry name" value="LysM"/>
    <property type="match status" value="2"/>
</dbReference>
<dbReference type="GO" id="GO:0005975">
    <property type="term" value="P:carbohydrate metabolic process"/>
    <property type="evidence" value="ECO:0007669"/>
    <property type="project" value="InterPro"/>
</dbReference>
<dbReference type="SUPFAM" id="SSF51445">
    <property type="entry name" value="(Trans)glycosidases"/>
    <property type="match status" value="1"/>
</dbReference>
<evidence type="ECO:0000259" key="2">
    <source>
        <dbReference type="PROSITE" id="PS51910"/>
    </source>
</evidence>
<dbReference type="PROSITE" id="PS51910">
    <property type="entry name" value="GH18_2"/>
    <property type="match status" value="1"/>
</dbReference>
<dbReference type="SMART" id="SM00257">
    <property type="entry name" value="LysM"/>
    <property type="match status" value="2"/>
</dbReference>
<protein>
    <submittedName>
        <fullName evidence="3">Spore germination protein</fullName>
    </submittedName>
</protein>
<dbReference type="PROSITE" id="PS51782">
    <property type="entry name" value="LYSM"/>
    <property type="match status" value="2"/>
</dbReference>
<dbReference type="Gene3D" id="3.20.20.80">
    <property type="entry name" value="Glycosidases"/>
    <property type="match status" value="1"/>
</dbReference>
<sequence>MEIYLVQPEDTIDKIATQYNVSATRLISDNNLGDSEMLVTGQALVILYPSQTYTVSPGDTLETIAQNHNVPLMQLLRNNNYLFERSNIYPGETIVISYNNDLGPINTFGYAADYIDTTILNKTLPFLTYLCISGNQITENADIISIDDEKIIGISKNFGVAPIMLLPSLTIQGLTNFDSTYNIFINEKLSDKLINNITNILNGKGYLGVSITFELLYTSNLILYQNYIKKLSKALKAEGLKLFITISPVNTNITLEDIKTIAPDIEEFLDGITFMDYNRGLNTNPPPGPVTSINNLEAFLTEATSIISEDIINIGSPAIGFDWELPFVPNVSTFAILKYYTAIELANDENSIIKFDKSSQTPYFTYSKSTAGVPMEHIVWFIDARTISSLINLIPKFHLDGTGIWIIMYYFAQIWSIINPQYKIIKVLPEPQSLSAQFFEKK</sequence>
<dbReference type="InterPro" id="IPR018392">
    <property type="entry name" value="LysM"/>
</dbReference>
<dbReference type="SUPFAM" id="SSF54106">
    <property type="entry name" value="LysM domain"/>
    <property type="match status" value="2"/>
</dbReference>
<dbReference type="AlphaFoldDB" id="A0A1I0MR33"/>
<dbReference type="Gene3D" id="3.10.50.10">
    <property type="match status" value="1"/>
</dbReference>
<evidence type="ECO:0000259" key="1">
    <source>
        <dbReference type="PROSITE" id="PS51782"/>
    </source>
</evidence>
<dbReference type="RefSeq" id="WP_092450378.1">
    <property type="nucleotide sequence ID" value="NZ_FOJI01000002.1"/>
</dbReference>
<dbReference type="Proteomes" id="UP000199701">
    <property type="component" value="Unassembled WGS sequence"/>
</dbReference>
<evidence type="ECO:0000313" key="3">
    <source>
        <dbReference type="EMBL" id="SEV91048.1"/>
    </source>
</evidence>
<dbReference type="STRING" id="99656.SAMN05421659_10273"/>
<evidence type="ECO:0000313" key="4">
    <source>
        <dbReference type="Proteomes" id="UP000199701"/>
    </source>
</evidence>
<feature type="domain" description="GH18" evidence="2">
    <location>
        <begin position="93"/>
        <end position="421"/>
    </location>
</feature>
<reference evidence="3 4" key="1">
    <citation type="submission" date="2016-10" db="EMBL/GenBank/DDBJ databases">
        <authorList>
            <person name="de Groot N.N."/>
        </authorList>
    </citation>
    <scope>NUCLEOTIDE SEQUENCE [LARGE SCALE GENOMIC DNA]</scope>
    <source>
        <strain evidence="3 4">DSM 9179</strain>
    </source>
</reference>
<feature type="domain" description="LysM" evidence="1">
    <location>
        <begin position="2"/>
        <end position="46"/>
    </location>
</feature>